<dbReference type="OrthoDB" id="9774191at2"/>
<comment type="catalytic activity">
    <reaction evidence="11 12">
        <text>meso-2,6-diaminopimelate + NADP(+) + H2O = (S)-2-amino-6-oxoheptanedioate + NH4(+) + NADPH + H(+)</text>
        <dbReference type="Rhea" id="RHEA:13561"/>
        <dbReference type="ChEBI" id="CHEBI:15377"/>
        <dbReference type="ChEBI" id="CHEBI:15378"/>
        <dbReference type="ChEBI" id="CHEBI:28938"/>
        <dbReference type="ChEBI" id="CHEBI:57783"/>
        <dbReference type="ChEBI" id="CHEBI:57791"/>
        <dbReference type="ChEBI" id="CHEBI:58349"/>
        <dbReference type="ChEBI" id="CHEBI:58556"/>
        <dbReference type="EC" id="1.4.1.16"/>
    </reaction>
</comment>
<evidence type="ECO:0000256" key="7">
    <source>
        <dbReference type="ARBA" id="ARBA00022857"/>
    </source>
</evidence>
<proteinExistence type="inferred from homology"/>
<evidence type="ECO:0000256" key="1">
    <source>
        <dbReference type="ARBA" id="ARBA00004896"/>
    </source>
</evidence>
<evidence type="ECO:0000256" key="3">
    <source>
        <dbReference type="ARBA" id="ARBA00011738"/>
    </source>
</evidence>
<evidence type="ECO:0000256" key="12">
    <source>
        <dbReference type="PIRNR" id="PIRNR025648"/>
    </source>
</evidence>
<dbReference type="NCBIfam" id="TIGR01921">
    <property type="entry name" value="DAP-DH"/>
    <property type="match status" value="1"/>
</dbReference>
<protein>
    <recommendedName>
        <fullName evidence="5 12">Meso-diaminopimelate D-dehydrogenase</fullName>
        <shortName evidence="12">DAPDH</shortName>
        <shortName evidence="12">Meso-DAP dehydrogenase</shortName>
        <ecNumber evidence="4 12">1.4.1.16</ecNumber>
    </recommendedName>
</protein>
<keyword evidence="6 12" id="KW-0028">Amino-acid biosynthesis</keyword>
<feature type="domain" description="Meso-diaminopimelate D-dehydrogenase C-terminal" evidence="14">
    <location>
        <begin position="124"/>
        <end position="277"/>
    </location>
</feature>
<feature type="binding site" evidence="13">
    <location>
        <position position="278"/>
    </location>
    <ligand>
        <name>substrate</name>
    </ligand>
</feature>
<dbReference type="AlphaFoldDB" id="A0A1R4IYL2"/>
<dbReference type="EMBL" id="FUKO01000013">
    <property type="protein sequence ID" value="SJN24784.1"/>
    <property type="molecule type" value="Genomic_DNA"/>
</dbReference>
<keyword evidence="16" id="KW-1185">Reference proteome</keyword>
<dbReference type="GO" id="GO:0000166">
    <property type="term" value="F:nucleotide binding"/>
    <property type="evidence" value="ECO:0007669"/>
    <property type="project" value="UniProtKB-KW"/>
</dbReference>
<evidence type="ECO:0000256" key="13">
    <source>
        <dbReference type="PIRSR" id="PIRSR025648-1"/>
    </source>
</evidence>
<keyword evidence="9 12" id="KW-0560">Oxidoreductase</keyword>
<comment type="pathway">
    <text evidence="1 12">Amino-acid biosynthesis; L-lysine biosynthesis via DAP pathway; DL-2,6-diaminopimelate from (S)-tetrahydrodipicolinate: step 1/1.</text>
</comment>
<dbReference type="GO" id="GO:0047850">
    <property type="term" value="F:diaminopimelate dehydrogenase activity"/>
    <property type="evidence" value="ECO:0007669"/>
    <property type="project" value="UniProtKB-UniRule"/>
</dbReference>
<feature type="binding site" evidence="13">
    <location>
        <begin position="123"/>
        <end position="127"/>
    </location>
    <ligand>
        <name>NADP(+)</name>
        <dbReference type="ChEBI" id="CHEBI:58349"/>
    </ligand>
</feature>
<organism evidence="15 16">
    <name type="scientific">Microbacterium esteraromaticum</name>
    <dbReference type="NCBI Taxonomy" id="57043"/>
    <lineage>
        <taxon>Bacteria</taxon>
        <taxon>Bacillati</taxon>
        <taxon>Actinomycetota</taxon>
        <taxon>Actinomycetes</taxon>
        <taxon>Micrococcales</taxon>
        <taxon>Microbacteriaceae</taxon>
        <taxon>Microbacterium</taxon>
    </lineage>
</organism>
<feature type="binding site" evidence="13">
    <location>
        <position position="201"/>
    </location>
    <ligand>
        <name>substrate</name>
    </ligand>
</feature>
<sequence length="328" mass="34813">MDTPIRIGIVGYGNLGRGVERSVGLNPDMQLVGVFTRRDPASVTTVSSDVSVRAVDDLEAMRADIDVLVLCGGSKSDLPEQSPAMASAFTIVDSFDTHARIPEHFAAVDAAARAAGTTAIISTGWDPGLFSLQRLYGEAILPQGETYTFWGRGLSQGHSDAVRRVPGVAAGVQYTIPSENAIAQVRAGDLPELSTREKHTRECFVVLDEGADADAVREAIVTMPDYFEPYDTTVQFISAEELARDHAGVPHGGFVIRSGTTSANTEQTVEFRLALESNPEFTASVLVAYARAAARLAASGDHGAKTPFDVAPGLLSPKSPAQLRADLL</sequence>
<dbReference type="EC" id="1.4.1.16" evidence="4 12"/>
<dbReference type="SUPFAM" id="SSF51735">
    <property type="entry name" value="NAD(P)-binding Rossmann-fold domains"/>
    <property type="match status" value="1"/>
</dbReference>
<keyword evidence="8 12" id="KW-0220">Diaminopimelate biosynthesis</keyword>
<dbReference type="Pfam" id="PF16654">
    <property type="entry name" value="DAPDH_C"/>
    <property type="match status" value="1"/>
</dbReference>
<dbReference type="RefSeq" id="WP_087130300.1">
    <property type="nucleotide sequence ID" value="NZ_FUKO01000013.1"/>
</dbReference>
<evidence type="ECO:0000256" key="5">
    <source>
        <dbReference type="ARBA" id="ARBA00021654"/>
    </source>
</evidence>
<feature type="binding site" evidence="13">
    <location>
        <position position="175"/>
    </location>
    <ligand>
        <name>substrate</name>
    </ligand>
</feature>
<evidence type="ECO:0000256" key="2">
    <source>
        <dbReference type="ARBA" id="ARBA00007442"/>
    </source>
</evidence>
<keyword evidence="7 12" id="KW-0521">NADP</keyword>
<dbReference type="InterPro" id="IPR010190">
    <property type="entry name" value="Diaminopimelate_DH_Ddh"/>
</dbReference>
<evidence type="ECO:0000256" key="8">
    <source>
        <dbReference type="ARBA" id="ARBA00022915"/>
    </source>
</evidence>
<feature type="binding site" evidence="13">
    <location>
        <position position="150"/>
    </location>
    <ligand>
        <name>substrate</name>
    </ligand>
</feature>
<keyword evidence="10 12" id="KW-0457">Lysine biosynthesis</keyword>
<dbReference type="SUPFAM" id="SSF55347">
    <property type="entry name" value="Glyceraldehyde-3-phosphate dehydrogenase-like, C-terminal domain"/>
    <property type="match status" value="1"/>
</dbReference>
<evidence type="ECO:0000313" key="16">
    <source>
        <dbReference type="Proteomes" id="UP000196320"/>
    </source>
</evidence>
<evidence type="ECO:0000256" key="10">
    <source>
        <dbReference type="ARBA" id="ARBA00023154"/>
    </source>
</evidence>
<dbReference type="InterPro" id="IPR032094">
    <property type="entry name" value="Meso-DAP_DH_C"/>
</dbReference>
<feature type="binding site" evidence="13">
    <location>
        <begin position="12"/>
        <end position="15"/>
    </location>
    <ligand>
        <name>NADP(+)</name>
        <dbReference type="ChEBI" id="CHEBI:58349"/>
    </ligand>
</feature>
<feature type="binding site" evidence="13">
    <location>
        <position position="251"/>
    </location>
    <ligand>
        <name>substrate</name>
    </ligand>
</feature>
<feature type="binding site" evidence="13">
    <location>
        <begin position="36"/>
        <end position="38"/>
    </location>
    <ligand>
        <name>NADP(+)</name>
        <dbReference type="ChEBI" id="CHEBI:58349"/>
    </ligand>
</feature>
<dbReference type="GO" id="GO:0009089">
    <property type="term" value="P:lysine biosynthetic process via diaminopimelate"/>
    <property type="evidence" value="ECO:0007669"/>
    <property type="project" value="UniProtKB-UniRule"/>
</dbReference>
<name>A0A1R4IYL2_9MICO</name>
<evidence type="ECO:0000259" key="14">
    <source>
        <dbReference type="Pfam" id="PF16654"/>
    </source>
</evidence>
<evidence type="ECO:0000256" key="9">
    <source>
        <dbReference type="ARBA" id="ARBA00023002"/>
    </source>
</evidence>
<dbReference type="GO" id="GO:0019877">
    <property type="term" value="P:diaminopimelate biosynthetic process"/>
    <property type="evidence" value="ECO:0007669"/>
    <property type="project" value="UniProtKB-UniRule"/>
</dbReference>
<dbReference type="UniPathway" id="UPA00034">
    <property type="reaction ID" value="UER00026"/>
</dbReference>
<keyword evidence="13" id="KW-0547">Nucleotide-binding</keyword>
<dbReference type="InterPro" id="IPR036291">
    <property type="entry name" value="NAD(P)-bd_dom_sf"/>
</dbReference>
<dbReference type="PIRSF" id="PIRSF025648">
    <property type="entry name" value="DDH"/>
    <property type="match status" value="1"/>
</dbReference>
<dbReference type="Proteomes" id="UP000196320">
    <property type="component" value="Unassembled WGS sequence"/>
</dbReference>
<comment type="function">
    <text evidence="12">Catalyzes the reversible NADPH-dependent reductive amination of L-2-amino-6-oxopimelate, the acyclic form of L-tetrahydrodipicolinate, to generate the meso compound, D,L-2,6-diaminopimelate.</text>
</comment>
<evidence type="ECO:0000313" key="15">
    <source>
        <dbReference type="EMBL" id="SJN24784.1"/>
    </source>
</evidence>
<comment type="subunit">
    <text evidence="3 12">Homodimer.</text>
</comment>
<evidence type="ECO:0000256" key="4">
    <source>
        <dbReference type="ARBA" id="ARBA00012080"/>
    </source>
</evidence>
<feature type="binding site" evidence="13">
    <location>
        <begin position="71"/>
        <end position="74"/>
    </location>
    <ligand>
        <name>NADP(+)</name>
        <dbReference type="ChEBI" id="CHEBI:58349"/>
    </ligand>
</feature>
<gene>
    <name evidence="15" type="ORF">FM104_04595</name>
</gene>
<reference evidence="15 16" key="1">
    <citation type="submission" date="2017-02" db="EMBL/GenBank/DDBJ databases">
        <authorList>
            <person name="Peterson S.W."/>
        </authorList>
    </citation>
    <scope>NUCLEOTIDE SEQUENCE [LARGE SCALE GENOMIC DNA]</scope>
    <source>
        <strain evidence="15 16">B Mb 05.01</strain>
    </source>
</reference>
<feature type="binding site" evidence="13">
    <location>
        <begin position="94"/>
        <end position="96"/>
    </location>
    <ligand>
        <name>NADP(+)</name>
        <dbReference type="ChEBI" id="CHEBI:58349"/>
    </ligand>
</feature>
<dbReference type="Gene3D" id="3.30.360.10">
    <property type="entry name" value="Dihydrodipicolinate Reductase, domain 2"/>
    <property type="match status" value="1"/>
</dbReference>
<dbReference type="Gene3D" id="3.40.50.720">
    <property type="entry name" value="NAD(P)-binding Rossmann-like Domain"/>
    <property type="match status" value="1"/>
</dbReference>
<comment type="similarity">
    <text evidence="2 12">Belongs to the diaminopimelate dehydrogenase family.</text>
</comment>
<dbReference type="CDD" id="cd02270">
    <property type="entry name" value="meso-DAPDH_N"/>
    <property type="match status" value="1"/>
</dbReference>
<evidence type="ECO:0000256" key="6">
    <source>
        <dbReference type="ARBA" id="ARBA00022605"/>
    </source>
</evidence>
<accession>A0A1R4IYL2</accession>
<evidence type="ECO:0000256" key="11">
    <source>
        <dbReference type="ARBA" id="ARBA00052023"/>
    </source>
</evidence>